<dbReference type="AlphaFoldDB" id="A0A6G7PTU0"/>
<protein>
    <submittedName>
        <fullName evidence="1">MoaD/ThiS family protein</fullName>
    </submittedName>
</protein>
<dbReference type="InterPro" id="IPR010038">
    <property type="entry name" value="MoaD_arc-typ"/>
</dbReference>
<dbReference type="KEGG" id="tav:G4V39_01890"/>
<dbReference type="RefSeq" id="WP_166031321.1">
    <property type="nucleotide sequence ID" value="NZ_CP048877.1"/>
</dbReference>
<dbReference type="InterPro" id="IPR016155">
    <property type="entry name" value="Mopterin_synth/thiamin_S_b"/>
</dbReference>
<dbReference type="Proteomes" id="UP000502179">
    <property type="component" value="Chromosome"/>
</dbReference>
<dbReference type="Gene3D" id="3.10.20.30">
    <property type="match status" value="1"/>
</dbReference>
<reference evidence="1 2" key="1">
    <citation type="submission" date="2020-02" db="EMBL/GenBank/DDBJ databases">
        <title>Genome analysis of Thermosulfuriphilus ammonigenes ST65T, an anaerobic thermophilic chemolithoautotrophic bacterium isolated from a deep-sea hydrothermal vent.</title>
        <authorList>
            <person name="Slobodkina G."/>
            <person name="Allioux M."/>
            <person name="Merkel A."/>
            <person name="Alain K."/>
            <person name="Jebbar M."/>
            <person name="Slobodkin A."/>
        </authorList>
    </citation>
    <scope>NUCLEOTIDE SEQUENCE [LARGE SCALE GENOMIC DNA]</scope>
    <source>
        <strain evidence="1 2">ST65</strain>
    </source>
</reference>
<dbReference type="NCBIfam" id="TIGR01687">
    <property type="entry name" value="moaD_arch"/>
    <property type="match status" value="1"/>
</dbReference>
<name>A0A6G7PTU0_9BACT</name>
<dbReference type="InterPro" id="IPR012675">
    <property type="entry name" value="Beta-grasp_dom_sf"/>
</dbReference>
<dbReference type="PANTHER" id="PTHR38031:SF1">
    <property type="entry name" value="SULFUR CARRIER PROTEIN CYSO"/>
    <property type="match status" value="1"/>
</dbReference>
<evidence type="ECO:0000313" key="1">
    <source>
        <dbReference type="EMBL" id="QIJ71099.1"/>
    </source>
</evidence>
<evidence type="ECO:0000313" key="2">
    <source>
        <dbReference type="Proteomes" id="UP000502179"/>
    </source>
</evidence>
<sequence>MRVILRFFGLLRLDLGRRDLSLDLPEGATVAEAIEEASRSLGPGLKERLLDAGRTQRGTIILLNGQNILYLRGLETELKDGDQIDLFPPGAGG</sequence>
<organism evidence="1 2">
    <name type="scientific">Thermosulfuriphilus ammonigenes</name>
    <dbReference type="NCBI Taxonomy" id="1936021"/>
    <lineage>
        <taxon>Bacteria</taxon>
        <taxon>Pseudomonadati</taxon>
        <taxon>Thermodesulfobacteriota</taxon>
        <taxon>Thermodesulfobacteria</taxon>
        <taxon>Thermodesulfobacteriales</taxon>
        <taxon>Thermodesulfobacteriaceae</taxon>
        <taxon>Thermosulfuriphilus</taxon>
    </lineage>
</organism>
<dbReference type="EMBL" id="CP048877">
    <property type="protein sequence ID" value="QIJ71099.1"/>
    <property type="molecule type" value="Genomic_DNA"/>
</dbReference>
<dbReference type="SUPFAM" id="SSF54285">
    <property type="entry name" value="MoaD/ThiS"/>
    <property type="match status" value="1"/>
</dbReference>
<dbReference type="Pfam" id="PF02597">
    <property type="entry name" value="ThiS"/>
    <property type="match status" value="1"/>
</dbReference>
<dbReference type="PANTHER" id="PTHR38031">
    <property type="entry name" value="SULFUR CARRIER PROTEIN SLR0821-RELATED"/>
    <property type="match status" value="1"/>
</dbReference>
<proteinExistence type="predicted"/>
<keyword evidence="2" id="KW-1185">Reference proteome</keyword>
<accession>A0A6G7PTU0</accession>
<gene>
    <name evidence="1" type="ORF">G4V39_01890</name>
</gene>
<dbReference type="InterPro" id="IPR003749">
    <property type="entry name" value="ThiS/MoaD-like"/>
</dbReference>
<dbReference type="InterPro" id="IPR052045">
    <property type="entry name" value="Sulfur_Carrier/Prot_Modifier"/>
</dbReference>